<feature type="transmembrane region" description="Helical" evidence="1">
    <location>
        <begin position="359"/>
        <end position="382"/>
    </location>
</feature>
<keyword evidence="4" id="KW-1185">Reference proteome</keyword>
<keyword evidence="1" id="KW-0812">Transmembrane</keyword>
<feature type="transmembrane region" description="Helical" evidence="1">
    <location>
        <begin position="436"/>
        <end position="455"/>
    </location>
</feature>
<comment type="caution">
    <text evidence="3">The sequence shown here is derived from an EMBL/GenBank/DDBJ whole genome shotgun (WGS) entry which is preliminary data.</text>
</comment>
<reference evidence="4" key="1">
    <citation type="submission" date="2018-08" db="EMBL/GenBank/DDBJ databases">
        <authorList>
            <person name="Grouzdev D.S."/>
            <person name="Krutkina M.S."/>
        </authorList>
    </citation>
    <scope>NUCLEOTIDE SEQUENCE [LARGE SCALE GENOMIC DNA]</scope>
    <source>
        <strain evidence="4">4-11</strain>
    </source>
</reference>
<organism evidence="3 4">
    <name type="scientific">Sphaerochaeta halotolerans</name>
    <dbReference type="NCBI Taxonomy" id="2293840"/>
    <lineage>
        <taxon>Bacteria</taxon>
        <taxon>Pseudomonadati</taxon>
        <taxon>Spirochaetota</taxon>
        <taxon>Spirochaetia</taxon>
        <taxon>Spirochaetales</taxon>
        <taxon>Sphaerochaetaceae</taxon>
        <taxon>Sphaerochaeta</taxon>
    </lineage>
</organism>
<dbReference type="EMBL" id="QUWK01000014">
    <property type="protein sequence ID" value="RFU93967.1"/>
    <property type="molecule type" value="Genomic_DNA"/>
</dbReference>
<feature type="transmembrane region" description="Helical" evidence="1">
    <location>
        <begin position="176"/>
        <end position="196"/>
    </location>
</feature>
<evidence type="ECO:0000259" key="2">
    <source>
        <dbReference type="Pfam" id="PF01970"/>
    </source>
</evidence>
<proteinExistence type="predicted"/>
<feature type="transmembrane region" description="Helical" evidence="1">
    <location>
        <begin position="403"/>
        <end position="430"/>
    </location>
</feature>
<dbReference type="AlphaFoldDB" id="A0A372MDU6"/>
<dbReference type="PANTHER" id="PTHR35342:SF5">
    <property type="entry name" value="TRICARBOXYLIC TRANSPORT PROTEIN"/>
    <property type="match status" value="1"/>
</dbReference>
<keyword evidence="1" id="KW-1133">Transmembrane helix</keyword>
<feature type="transmembrane region" description="Helical" evidence="1">
    <location>
        <begin position="29"/>
        <end position="54"/>
    </location>
</feature>
<dbReference type="Pfam" id="PF01970">
    <property type="entry name" value="TctA"/>
    <property type="match status" value="1"/>
</dbReference>
<evidence type="ECO:0000313" key="4">
    <source>
        <dbReference type="Proteomes" id="UP000264002"/>
    </source>
</evidence>
<name>A0A372MDU6_9SPIR</name>
<accession>A0A372MDU6</accession>
<feature type="transmembrane region" description="Helical" evidence="1">
    <location>
        <begin position="467"/>
        <end position="487"/>
    </location>
</feature>
<evidence type="ECO:0000256" key="1">
    <source>
        <dbReference type="SAM" id="Phobius"/>
    </source>
</evidence>
<reference evidence="3 4" key="2">
    <citation type="submission" date="2018-09" db="EMBL/GenBank/DDBJ databases">
        <title>Genome of Sphaerochaeta halotolerans strain 4-11.</title>
        <authorList>
            <person name="Nazina T.N."/>
            <person name="Sokolova D.S."/>
        </authorList>
    </citation>
    <scope>NUCLEOTIDE SEQUENCE [LARGE SCALE GENOMIC DNA]</scope>
    <source>
        <strain evidence="3 4">4-11</strain>
    </source>
</reference>
<dbReference type="RefSeq" id="WP_117331230.1">
    <property type="nucleotide sequence ID" value="NZ_QUWK01000014.1"/>
</dbReference>
<feature type="domain" description="DUF112" evidence="2">
    <location>
        <begin position="26"/>
        <end position="443"/>
    </location>
</feature>
<dbReference type="Proteomes" id="UP000264002">
    <property type="component" value="Unassembled WGS sequence"/>
</dbReference>
<feature type="transmembrane region" description="Helical" evidence="1">
    <location>
        <begin position="114"/>
        <end position="140"/>
    </location>
</feature>
<dbReference type="PANTHER" id="PTHR35342">
    <property type="entry name" value="TRICARBOXYLIC TRANSPORT PROTEIN"/>
    <property type="match status" value="1"/>
</dbReference>
<dbReference type="InterPro" id="IPR002823">
    <property type="entry name" value="DUF112_TM"/>
</dbReference>
<sequence length="505" mass="53248">MFEAFAQQFALFGSAAAQAFGYPQVFVTMIATVAGIVVGAIPGLTATMALALLINLTYSMQLATAVAFLLGVYVGAVMGGCYSAIMINIPGTPSAAATALDGFVLAKQGHGGQAIGVGIVASFVGTLISILLLIFLTPFLYKIALKFGQWEYFLISVFGIMICGNLSTQSTPLKGWIVGFLGFFTAMIGLDAVYAFPRFTYGSYDLMGGISLIPALIGVFGISEILSVLQEDVPYSIENQLGKVLPDRSMVKQVLSTAVRSGLIGSGIGAVPGAGEDIAAWVSYDVGKRRSKHGHLFGKGSYEGLASAETANNACIGGAMIPLLTLAVPGSPPAAMFLAAIWLHGIKPGPMLALESPDFLYLTAVTLLIATASMLVFGLLLTKPMVKVLKINRKILMPIIVPLTVIGAYAGNVNIFDIHVMFIFGILGYILRKLNYPMAPLVLGIILGPTADISFRQALMQGQGSIIPLLGRPVGIVLMVAIIWIFISGVKNSRLQKNTSNNQPI</sequence>
<keyword evidence="1" id="KW-0472">Membrane</keyword>
<evidence type="ECO:0000313" key="3">
    <source>
        <dbReference type="EMBL" id="RFU93967.1"/>
    </source>
</evidence>
<feature type="transmembrane region" description="Helical" evidence="1">
    <location>
        <begin position="208"/>
        <end position="229"/>
    </location>
</feature>
<protein>
    <submittedName>
        <fullName evidence="3">Transporter</fullName>
    </submittedName>
</protein>
<feature type="transmembrane region" description="Helical" evidence="1">
    <location>
        <begin position="66"/>
        <end position="85"/>
    </location>
</feature>
<gene>
    <name evidence="3" type="ORF">DYP60_11875</name>
</gene>